<reference evidence="2 3" key="1">
    <citation type="submission" date="2020-02" db="EMBL/GenBank/DDBJ databases">
        <title>Draft genome sequence of Haematococcus lacustris strain NIES-144.</title>
        <authorList>
            <person name="Morimoto D."/>
            <person name="Nakagawa S."/>
            <person name="Yoshida T."/>
            <person name="Sawayama S."/>
        </authorList>
    </citation>
    <scope>NUCLEOTIDE SEQUENCE [LARGE SCALE GENOMIC DNA]</scope>
    <source>
        <strain evidence="2 3">NIES-144</strain>
    </source>
</reference>
<dbReference type="AlphaFoldDB" id="A0A699ZR79"/>
<keyword evidence="3" id="KW-1185">Reference proteome</keyword>
<keyword evidence="1" id="KW-0732">Signal</keyword>
<evidence type="ECO:0000313" key="3">
    <source>
        <dbReference type="Proteomes" id="UP000485058"/>
    </source>
</evidence>
<evidence type="ECO:0008006" key="4">
    <source>
        <dbReference type="Google" id="ProtNLM"/>
    </source>
</evidence>
<evidence type="ECO:0000313" key="2">
    <source>
        <dbReference type="EMBL" id="GFH24435.1"/>
    </source>
</evidence>
<dbReference type="EMBL" id="BLLF01002536">
    <property type="protein sequence ID" value="GFH24435.1"/>
    <property type="molecule type" value="Genomic_DNA"/>
</dbReference>
<sequence length="77" mass="8720">MAKVRLKFILRTVVASLLVALSPDHDATNSHAPCRCAGRCGKVEEWRSHSRFPEGQKTIWVRESKGRVPYNDNNNTI</sequence>
<dbReference type="Proteomes" id="UP000485058">
    <property type="component" value="Unassembled WGS sequence"/>
</dbReference>
<organism evidence="2 3">
    <name type="scientific">Haematococcus lacustris</name>
    <name type="common">Green alga</name>
    <name type="synonym">Haematococcus pluvialis</name>
    <dbReference type="NCBI Taxonomy" id="44745"/>
    <lineage>
        <taxon>Eukaryota</taxon>
        <taxon>Viridiplantae</taxon>
        <taxon>Chlorophyta</taxon>
        <taxon>core chlorophytes</taxon>
        <taxon>Chlorophyceae</taxon>
        <taxon>CS clade</taxon>
        <taxon>Chlamydomonadales</taxon>
        <taxon>Haematococcaceae</taxon>
        <taxon>Haematococcus</taxon>
    </lineage>
</organism>
<accession>A0A699ZR79</accession>
<comment type="caution">
    <text evidence="2">The sequence shown here is derived from an EMBL/GenBank/DDBJ whole genome shotgun (WGS) entry which is preliminary data.</text>
</comment>
<evidence type="ECO:0000256" key="1">
    <source>
        <dbReference type="SAM" id="SignalP"/>
    </source>
</evidence>
<name>A0A699ZR79_HAELA</name>
<gene>
    <name evidence="2" type="ORF">HaLaN_22231</name>
</gene>
<feature type="chain" id="PRO_5025371660" description="Secreted protein" evidence="1">
    <location>
        <begin position="28"/>
        <end position="77"/>
    </location>
</feature>
<proteinExistence type="predicted"/>
<feature type="signal peptide" evidence="1">
    <location>
        <begin position="1"/>
        <end position="27"/>
    </location>
</feature>
<protein>
    <recommendedName>
        <fullName evidence="4">Secreted protein</fullName>
    </recommendedName>
</protein>